<dbReference type="AlphaFoldDB" id="A0A9D9E647"/>
<dbReference type="EMBL" id="JADIMW010000025">
    <property type="protein sequence ID" value="MBO8437759.1"/>
    <property type="molecule type" value="Genomic_DNA"/>
</dbReference>
<dbReference type="Gene3D" id="1.10.10.10">
    <property type="entry name" value="Winged helix-like DNA-binding domain superfamily/Winged helix DNA-binding domain"/>
    <property type="match status" value="1"/>
</dbReference>
<comment type="caution">
    <text evidence="1">The sequence shown here is derived from an EMBL/GenBank/DDBJ whole genome shotgun (WGS) entry which is preliminary data.</text>
</comment>
<organism evidence="1 2">
    <name type="scientific">Candidatus Caccoplasma merdipullorum</name>
    <dbReference type="NCBI Taxonomy" id="2840718"/>
    <lineage>
        <taxon>Bacteria</taxon>
        <taxon>Pseudomonadati</taxon>
        <taxon>Bacteroidota</taxon>
        <taxon>Bacteroidia</taxon>
        <taxon>Bacteroidales</taxon>
        <taxon>Bacteroidaceae</taxon>
        <taxon>Bacteroidaceae incertae sedis</taxon>
        <taxon>Candidatus Caccoplasma</taxon>
    </lineage>
</organism>
<dbReference type="Proteomes" id="UP000823636">
    <property type="component" value="Unassembled WGS sequence"/>
</dbReference>
<dbReference type="Pfam" id="PF10771">
    <property type="entry name" value="DUF2582"/>
    <property type="match status" value="1"/>
</dbReference>
<protein>
    <submittedName>
        <fullName evidence="1">Winged helix-turn-helix domain-containing protein</fullName>
    </submittedName>
</protein>
<evidence type="ECO:0000313" key="2">
    <source>
        <dbReference type="Proteomes" id="UP000823636"/>
    </source>
</evidence>
<name>A0A9D9E647_9BACT</name>
<evidence type="ECO:0000313" key="1">
    <source>
        <dbReference type="EMBL" id="MBO8437759.1"/>
    </source>
</evidence>
<gene>
    <name evidence="1" type="ORF">IAC54_02530</name>
</gene>
<reference evidence="1" key="1">
    <citation type="submission" date="2020-10" db="EMBL/GenBank/DDBJ databases">
        <authorList>
            <person name="Gilroy R."/>
        </authorList>
    </citation>
    <scope>NUCLEOTIDE SEQUENCE</scope>
    <source>
        <strain evidence="1">G3-4614</strain>
    </source>
</reference>
<accession>A0A9D9E647</accession>
<dbReference type="InterPro" id="IPR019707">
    <property type="entry name" value="DUF2582"/>
</dbReference>
<dbReference type="InterPro" id="IPR036388">
    <property type="entry name" value="WH-like_DNA-bd_sf"/>
</dbReference>
<proteinExistence type="predicted"/>
<sequence length="77" mass="8766">MKPLTCSIGENAGKLWCVLERNTELTVQQMKELSGLKTADLFAAIGWLAREGKIFCREQNDELYFSNRYIQGSFVFG</sequence>
<reference evidence="1" key="2">
    <citation type="journal article" date="2021" name="PeerJ">
        <title>Extensive microbial diversity within the chicken gut microbiome revealed by metagenomics and culture.</title>
        <authorList>
            <person name="Gilroy R."/>
            <person name="Ravi A."/>
            <person name="Getino M."/>
            <person name="Pursley I."/>
            <person name="Horton D.L."/>
            <person name="Alikhan N.F."/>
            <person name="Baker D."/>
            <person name="Gharbi K."/>
            <person name="Hall N."/>
            <person name="Watson M."/>
            <person name="Adriaenssens E.M."/>
            <person name="Foster-Nyarko E."/>
            <person name="Jarju S."/>
            <person name="Secka A."/>
            <person name="Antonio M."/>
            <person name="Oren A."/>
            <person name="Chaudhuri R.R."/>
            <person name="La Ragione R."/>
            <person name="Hildebrand F."/>
            <person name="Pallen M.J."/>
        </authorList>
    </citation>
    <scope>NUCLEOTIDE SEQUENCE</scope>
    <source>
        <strain evidence="1">G3-4614</strain>
    </source>
</reference>